<reference evidence="2" key="1">
    <citation type="journal article" date="2019" name="Int. J. Syst. Evol. Microbiol.">
        <title>The Global Catalogue of Microorganisms (GCM) 10K type strain sequencing project: providing services to taxonomists for standard genome sequencing and annotation.</title>
        <authorList>
            <consortium name="The Broad Institute Genomics Platform"/>
            <consortium name="The Broad Institute Genome Sequencing Center for Infectious Disease"/>
            <person name="Wu L."/>
            <person name="Ma J."/>
        </authorList>
    </citation>
    <scope>NUCLEOTIDE SEQUENCE [LARGE SCALE GENOMIC DNA]</scope>
    <source>
        <strain evidence="2">JCM 6307</strain>
    </source>
</reference>
<sequence length="141" mass="14883">MGVAHALKGRAGAVSGPRLAADIVTVVREGFRVRLDYSVGSLAVADRLIGAIRREAPPVEAVTETLVGFGAYLGEVLVREAGAVWVDFDEAQRQLFGQDFGVLAADGRVWNPLGGALRRYENGAGESLPLFHLAVVGRAQG</sequence>
<evidence type="ECO:0000313" key="1">
    <source>
        <dbReference type="EMBL" id="GAA2497599.1"/>
    </source>
</evidence>
<evidence type="ECO:0008006" key="3">
    <source>
        <dbReference type="Google" id="ProtNLM"/>
    </source>
</evidence>
<comment type="caution">
    <text evidence="1">The sequence shown here is derived from an EMBL/GenBank/DDBJ whole genome shotgun (WGS) entry which is preliminary data.</text>
</comment>
<dbReference type="Proteomes" id="UP001501358">
    <property type="component" value="Unassembled WGS sequence"/>
</dbReference>
<evidence type="ECO:0000313" key="2">
    <source>
        <dbReference type="Proteomes" id="UP001501358"/>
    </source>
</evidence>
<dbReference type="EMBL" id="BAAATA010000023">
    <property type="protein sequence ID" value="GAA2497599.1"/>
    <property type="molecule type" value="Genomic_DNA"/>
</dbReference>
<accession>A0ABP5ZHY3</accession>
<keyword evidence="2" id="KW-1185">Reference proteome</keyword>
<proteinExistence type="predicted"/>
<gene>
    <name evidence="1" type="ORF">GCM10010406_37640</name>
</gene>
<name>A0ABP5ZHY3_9ACTN</name>
<organism evidence="1 2">
    <name type="scientific">Streptomyces thermolineatus</name>
    <dbReference type="NCBI Taxonomy" id="44033"/>
    <lineage>
        <taxon>Bacteria</taxon>
        <taxon>Bacillati</taxon>
        <taxon>Actinomycetota</taxon>
        <taxon>Actinomycetes</taxon>
        <taxon>Kitasatosporales</taxon>
        <taxon>Streptomycetaceae</taxon>
        <taxon>Streptomyces</taxon>
    </lineage>
</organism>
<protein>
    <recommendedName>
        <fullName evidence="3">DUF3806 domain-containing protein</fullName>
    </recommendedName>
</protein>